<comment type="caution">
    <text evidence="2">The sequence shown here is derived from an EMBL/GenBank/DDBJ whole genome shotgun (WGS) entry which is preliminary data.</text>
</comment>
<name>A0A2T6AQ29_9BACL</name>
<dbReference type="EMBL" id="QBKR01000065">
    <property type="protein sequence ID" value="PTX45938.1"/>
    <property type="molecule type" value="Genomic_DNA"/>
</dbReference>
<proteinExistence type="predicted"/>
<reference evidence="2 3" key="1">
    <citation type="submission" date="2018-04" db="EMBL/GenBank/DDBJ databases">
        <title>Genomic Encyclopedia of Archaeal and Bacterial Type Strains, Phase II (KMG-II): from individual species to whole genera.</title>
        <authorList>
            <person name="Goeker M."/>
        </authorList>
    </citation>
    <scope>NUCLEOTIDE SEQUENCE [LARGE SCALE GENOMIC DNA]</scope>
    <source>
        <strain evidence="2 3">DSM 45787</strain>
    </source>
</reference>
<dbReference type="PANTHER" id="PTHR33627:SF1">
    <property type="entry name" value="TRANSPOSASE"/>
    <property type="match status" value="1"/>
</dbReference>
<keyword evidence="3" id="KW-1185">Reference proteome</keyword>
<evidence type="ECO:0000313" key="3">
    <source>
        <dbReference type="Proteomes" id="UP000244240"/>
    </source>
</evidence>
<accession>A0A2T6AQ29</accession>
<evidence type="ECO:0000313" key="2">
    <source>
        <dbReference type="EMBL" id="PTX45938.1"/>
    </source>
</evidence>
<dbReference type="AlphaFoldDB" id="A0A2T6AQ29"/>
<dbReference type="PANTHER" id="PTHR33627">
    <property type="entry name" value="TRANSPOSASE"/>
    <property type="match status" value="1"/>
</dbReference>
<dbReference type="NCBIfam" id="NF033540">
    <property type="entry name" value="transpos_IS701"/>
    <property type="match status" value="1"/>
</dbReference>
<gene>
    <name evidence="2" type="ORF">C8P63_1651</name>
</gene>
<dbReference type="SUPFAM" id="SSF53098">
    <property type="entry name" value="Ribonuclease H-like"/>
    <property type="match status" value="1"/>
</dbReference>
<feature type="domain" description="Transposase IS701-like DDE" evidence="1">
    <location>
        <begin position="2"/>
        <end position="244"/>
    </location>
</feature>
<dbReference type="Proteomes" id="UP000244240">
    <property type="component" value="Unassembled WGS sequence"/>
</dbReference>
<dbReference type="InterPro" id="IPR038721">
    <property type="entry name" value="IS701-like_DDE_dom"/>
</dbReference>
<protein>
    <submittedName>
        <fullName evidence="2">SRSO17 transposase</fullName>
    </submittedName>
</protein>
<dbReference type="OrthoDB" id="2519014at2"/>
<organism evidence="2 3">
    <name type="scientific">Melghirimyces profundicolus</name>
    <dbReference type="NCBI Taxonomy" id="1242148"/>
    <lineage>
        <taxon>Bacteria</taxon>
        <taxon>Bacillati</taxon>
        <taxon>Bacillota</taxon>
        <taxon>Bacilli</taxon>
        <taxon>Bacillales</taxon>
        <taxon>Thermoactinomycetaceae</taxon>
        <taxon>Melghirimyces</taxon>
    </lineage>
</organism>
<feature type="non-terminal residue" evidence="2">
    <location>
        <position position="1"/>
    </location>
</feature>
<dbReference type="Pfam" id="PF13546">
    <property type="entry name" value="DDE_5"/>
    <property type="match status" value="1"/>
</dbReference>
<dbReference type="InterPro" id="IPR012337">
    <property type="entry name" value="RNaseH-like_sf"/>
</dbReference>
<dbReference type="RefSeq" id="WP_108026918.1">
    <property type="nucleotide sequence ID" value="NZ_QBKR01000065.1"/>
</dbReference>
<sequence length="407" mass="45941">PRKNGETIGAWLEGVNYHRIYSFLVTSRWDERALESIRIRQQVQQTRRLPADERGPGLLIIDDTGLPKQGRHSVGVARQYSGTLGKVGNCQVVVSACYADDQSHWPVTNRLYLPRQWADNPTRRESARIPAEVGFQTKPQIALDMVDDSLEKNVPFDAVTADAGYGGNPGFLAGLEARGLPCVVAVPSTFGVRLSDKTVQPAYTGRGRPPKALPMASVETAQAVLDRLPEKEWQTLTFGEGSRGLQTRRAAAVRIYRAHGNTTGPIGWLIGERSMPGREQEEKYFFSTFPEETPIADLIRWGHRRWVIERFFQDAKELCGMDEYQGRYWQGLHRHLVVVNLAYTWLLHLRAQEKILDEGPSLNGKGLASFPGSSLRSAWRWWLQRVQRMVILVLTCSSDFLRQLFAT</sequence>
<dbReference type="InterPro" id="IPR039365">
    <property type="entry name" value="IS701-like"/>
</dbReference>
<evidence type="ECO:0000259" key="1">
    <source>
        <dbReference type="Pfam" id="PF13546"/>
    </source>
</evidence>